<dbReference type="Proteomes" id="UP000077266">
    <property type="component" value="Unassembled WGS sequence"/>
</dbReference>
<evidence type="ECO:0000256" key="2">
    <source>
        <dbReference type="SAM" id="Phobius"/>
    </source>
</evidence>
<feature type="region of interest" description="Disordered" evidence="1">
    <location>
        <begin position="167"/>
        <end position="203"/>
    </location>
</feature>
<evidence type="ECO:0000313" key="4">
    <source>
        <dbReference type="Proteomes" id="UP000077266"/>
    </source>
</evidence>
<accession>A0A165MWJ0</accession>
<sequence length="407" mass="43857">MFDVSGMSICETGNILPIINRLGMRCTSRDFAQNAPGEETKCVEVDPKNVWTKNPNKIRGTIDSFPGELICDLVPLVTFVGLDPSTEAAADHFLEIAPLNAGTAPQAFIYYAVVDSDDSAGTVTPTPRNRPRLVLSIALPLCILLLLGHLLAAVWLFRRRRRRLAAESQGDPRPYGAAAAPSPEGLNSEPERTALRRTSKMQRISMKERSVLSPSTNISGEQASLDVVGIELQSPSNYSERGESAVGTDNLAELGAAVTRAGFSVHLVRSGRTVRETGGLAAFQHLSENGKPDHRWRPGSNVLSHLHGSTDGYNPAAIPLLQRAGQRALKMSDARTGVMTSSRGMEQDEIIQGAPALLTPPVSTVTESQSLTRALGSGTTEPVRESWHARLRIKGERETLLAQGDSI</sequence>
<reference evidence="3 4" key="1">
    <citation type="journal article" date="2016" name="Mol. Biol. Evol.">
        <title>Comparative Genomics of Early-Diverging Mushroom-Forming Fungi Provides Insights into the Origins of Lignocellulose Decay Capabilities.</title>
        <authorList>
            <person name="Nagy L.G."/>
            <person name="Riley R."/>
            <person name="Tritt A."/>
            <person name="Adam C."/>
            <person name="Daum C."/>
            <person name="Floudas D."/>
            <person name="Sun H."/>
            <person name="Yadav J.S."/>
            <person name="Pangilinan J."/>
            <person name="Larsson K.H."/>
            <person name="Matsuura K."/>
            <person name="Barry K."/>
            <person name="Labutti K."/>
            <person name="Kuo R."/>
            <person name="Ohm R.A."/>
            <person name="Bhattacharya S.S."/>
            <person name="Shirouzu T."/>
            <person name="Yoshinaga Y."/>
            <person name="Martin F.M."/>
            <person name="Grigoriev I.V."/>
            <person name="Hibbett D.S."/>
        </authorList>
    </citation>
    <scope>NUCLEOTIDE SEQUENCE [LARGE SCALE GENOMIC DNA]</scope>
    <source>
        <strain evidence="3 4">HHB12029</strain>
    </source>
</reference>
<proteinExistence type="predicted"/>
<keyword evidence="2" id="KW-0812">Transmembrane</keyword>
<dbReference type="EMBL" id="KV425906">
    <property type="protein sequence ID" value="KZV99863.1"/>
    <property type="molecule type" value="Genomic_DNA"/>
</dbReference>
<protein>
    <submittedName>
        <fullName evidence="3">Uncharacterized protein</fullName>
    </submittedName>
</protein>
<evidence type="ECO:0000313" key="3">
    <source>
        <dbReference type="EMBL" id="KZV99863.1"/>
    </source>
</evidence>
<organism evidence="3 4">
    <name type="scientific">Exidia glandulosa HHB12029</name>
    <dbReference type="NCBI Taxonomy" id="1314781"/>
    <lineage>
        <taxon>Eukaryota</taxon>
        <taxon>Fungi</taxon>
        <taxon>Dikarya</taxon>
        <taxon>Basidiomycota</taxon>
        <taxon>Agaricomycotina</taxon>
        <taxon>Agaricomycetes</taxon>
        <taxon>Auriculariales</taxon>
        <taxon>Exidiaceae</taxon>
        <taxon>Exidia</taxon>
    </lineage>
</organism>
<dbReference type="AlphaFoldDB" id="A0A165MWJ0"/>
<name>A0A165MWJ0_EXIGL</name>
<keyword evidence="2" id="KW-1133">Transmembrane helix</keyword>
<evidence type="ECO:0000256" key="1">
    <source>
        <dbReference type="SAM" id="MobiDB-lite"/>
    </source>
</evidence>
<dbReference type="InParanoid" id="A0A165MWJ0"/>
<gene>
    <name evidence="3" type="ORF">EXIGLDRAFT_745956</name>
</gene>
<keyword evidence="4" id="KW-1185">Reference proteome</keyword>
<keyword evidence="2" id="KW-0472">Membrane</keyword>
<feature type="transmembrane region" description="Helical" evidence="2">
    <location>
        <begin position="133"/>
        <end position="157"/>
    </location>
</feature>